<proteinExistence type="predicted"/>
<feature type="domain" description="DUF4387" evidence="1">
    <location>
        <begin position="4"/>
        <end position="100"/>
    </location>
</feature>
<evidence type="ECO:0000313" key="2">
    <source>
        <dbReference type="EMBL" id="UNK46062.1"/>
    </source>
</evidence>
<dbReference type="InterPro" id="IPR025496">
    <property type="entry name" value="DUF4387"/>
</dbReference>
<evidence type="ECO:0000259" key="1">
    <source>
        <dbReference type="Pfam" id="PF14330"/>
    </source>
</evidence>
<reference evidence="2 3" key="1">
    <citation type="submission" date="2022-03" db="EMBL/GenBank/DDBJ databases">
        <title>Isotopic signatures of nitrous oxide derived from detoxification processes.</title>
        <authorList>
            <person name="Behrendt U."/>
            <person name="Buchen C."/>
            <person name="Well R."/>
            <person name="Ulrich A."/>
            <person name="Rohe L."/>
            <person name="Kolb S."/>
            <person name="Schloter M."/>
            <person name="Horn M.A."/>
            <person name="Augustin J."/>
        </authorList>
    </citation>
    <scope>NUCLEOTIDE SEQUENCE [LARGE SCALE GENOMIC DNA]</scope>
    <source>
        <strain evidence="2 3">S4-C24</strain>
    </source>
</reference>
<protein>
    <submittedName>
        <fullName evidence="2">DUF4387 domain-containing protein</fullName>
    </submittedName>
</protein>
<sequence length="111" mass="12318">MPTLGSMAQLIRSKNAGPWKLTIDVMFPDNDAYRHVVDSDVMNAATMGKLFGIAKDKVEIFHYDPANAIKISFPRPYPNGHPQDRDIFGGQQFAPLVDLEVPDRPAPSVTH</sequence>
<accession>A0ABY3W6X9</accession>
<dbReference type="RefSeq" id="WP_241914160.1">
    <property type="nucleotide sequence ID" value="NZ_CP093326.1"/>
</dbReference>
<organism evidence="2 3">
    <name type="scientific">Arthrobacter sulfonylureivorans</name>
    <dbReference type="NCBI Taxonomy" id="2486855"/>
    <lineage>
        <taxon>Bacteria</taxon>
        <taxon>Bacillati</taxon>
        <taxon>Actinomycetota</taxon>
        <taxon>Actinomycetes</taxon>
        <taxon>Micrococcales</taxon>
        <taxon>Micrococcaceae</taxon>
        <taxon>Arthrobacter</taxon>
    </lineage>
</organism>
<keyword evidence="3" id="KW-1185">Reference proteome</keyword>
<dbReference type="Pfam" id="PF14330">
    <property type="entry name" value="DUF4387"/>
    <property type="match status" value="1"/>
</dbReference>
<dbReference type="Proteomes" id="UP000829069">
    <property type="component" value="Chromosome"/>
</dbReference>
<gene>
    <name evidence="2" type="ORF">MNQ99_01395</name>
</gene>
<name>A0ABY3W6X9_9MICC</name>
<evidence type="ECO:0000313" key="3">
    <source>
        <dbReference type="Proteomes" id="UP000829069"/>
    </source>
</evidence>
<dbReference type="EMBL" id="CP093326">
    <property type="protein sequence ID" value="UNK46062.1"/>
    <property type="molecule type" value="Genomic_DNA"/>
</dbReference>